<sequence length="169" mass="18525">MGDAAKGGGELKGYLRKKARSGKWQKRWFEANDHYLTFYKDSTSDKLLACIDLYQTGNISLVEEVAVEGPSATEFSIEIMHKYYIIKAPSRDAAKIWVEGLKSRQSTSSPDPAAAGMAEGRMDYISGLKGNSTAEQLLTAAALTKASAMSTKYNEDEKGVYNCCGCLVW</sequence>
<feature type="domain" description="PH" evidence="1">
    <location>
        <begin position="8"/>
        <end position="106"/>
    </location>
</feature>
<dbReference type="EMBL" id="HBGJ01041907">
    <property type="protein sequence ID" value="CAD9267857.1"/>
    <property type="molecule type" value="Transcribed_RNA"/>
</dbReference>
<dbReference type="InterPro" id="IPR001849">
    <property type="entry name" value="PH_domain"/>
</dbReference>
<proteinExistence type="predicted"/>
<dbReference type="Pfam" id="PF00169">
    <property type="entry name" value="PH"/>
    <property type="match status" value="1"/>
</dbReference>
<dbReference type="InterPro" id="IPR011993">
    <property type="entry name" value="PH-like_dom_sf"/>
</dbReference>
<dbReference type="AlphaFoldDB" id="A0A7S1UGZ8"/>
<gene>
    <name evidence="2" type="ORF">PPAR1163_LOCUS26288</name>
</gene>
<evidence type="ECO:0000259" key="1">
    <source>
        <dbReference type="PROSITE" id="PS50003"/>
    </source>
</evidence>
<dbReference type="PROSITE" id="PS50003">
    <property type="entry name" value="PH_DOMAIN"/>
    <property type="match status" value="1"/>
</dbReference>
<name>A0A7S1UGZ8_9STRA</name>
<dbReference type="Gene3D" id="2.30.29.30">
    <property type="entry name" value="Pleckstrin-homology domain (PH domain)/Phosphotyrosine-binding domain (PTB)"/>
    <property type="match status" value="1"/>
</dbReference>
<dbReference type="SMART" id="SM00233">
    <property type="entry name" value="PH"/>
    <property type="match status" value="1"/>
</dbReference>
<protein>
    <recommendedName>
        <fullName evidence="1">PH domain-containing protein</fullName>
    </recommendedName>
</protein>
<evidence type="ECO:0000313" key="2">
    <source>
        <dbReference type="EMBL" id="CAD9267857.1"/>
    </source>
</evidence>
<reference evidence="2" key="1">
    <citation type="submission" date="2021-01" db="EMBL/GenBank/DDBJ databases">
        <authorList>
            <person name="Corre E."/>
            <person name="Pelletier E."/>
            <person name="Niang G."/>
            <person name="Scheremetjew M."/>
            <person name="Finn R."/>
            <person name="Kale V."/>
            <person name="Holt S."/>
            <person name="Cochrane G."/>
            <person name="Meng A."/>
            <person name="Brown T."/>
            <person name="Cohen L."/>
        </authorList>
    </citation>
    <scope>NUCLEOTIDE SEQUENCE</scope>
    <source>
        <strain evidence="2">CCMP2877</strain>
    </source>
</reference>
<accession>A0A7S1UGZ8</accession>
<organism evidence="2">
    <name type="scientific">Phaeomonas parva</name>
    <dbReference type="NCBI Taxonomy" id="124430"/>
    <lineage>
        <taxon>Eukaryota</taxon>
        <taxon>Sar</taxon>
        <taxon>Stramenopiles</taxon>
        <taxon>Ochrophyta</taxon>
        <taxon>Pinguiophyceae</taxon>
        <taxon>Pinguiochrysidales</taxon>
        <taxon>Pinguiochrysidaceae</taxon>
        <taxon>Phaeomonas</taxon>
    </lineage>
</organism>
<dbReference type="SUPFAM" id="SSF50729">
    <property type="entry name" value="PH domain-like"/>
    <property type="match status" value="1"/>
</dbReference>